<evidence type="ECO:0000313" key="2">
    <source>
        <dbReference type="EMBL" id="KAK9819180.1"/>
    </source>
</evidence>
<name>A0AAW1QA23_9CHLO</name>
<dbReference type="PANTHER" id="PTHR34370:SF2">
    <property type="entry name" value="GAG-POL POLYPROTEIN_RETROTRANSPOSON"/>
    <property type="match status" value="1"/>
</dbReference>
<dbReference type="Proteomes" id="UP001445335">
    <property type="component" value="Unassembled WGS sequence"/>
</dbReference>
<evidence type="ECO:0000313" key="3">
    <source>
        <dbReference type="Proteomes" id="UP001445335"/>
    </source>
</evidence>
<accession>A0AAW1QA23</accession>
<comment type="caution">
    <text evidence="2">The sequence shown here is derived from an EMBL/GenBank/DDBJ whole genome shotgun (WGS) entry which is preliminary data.</text>
</comment>
<organism evidence="2 3">
    <name type="scientific">Elliptochloris bilobata</name>
    <dbReference type="NCBI Taxonomy" id="381761"/>
    <lineage>
        <taxon>Eukaryota</taxon>
        <taxon>Viridiplantae</taxon>
        <taxon>Chlorophyta</taxon>
        <taxon>core chlorophytes</taxon>
        <taxon>Trebouxiophyceae</taxon>
        <taxon>Trebouxiophyceae incertae sedis</taxon>
        <taxon>Elliptochloris clade</taxon>
        <taxon>Elliptochloris</taxon>
    </lineage>
</organism>
<feature type="transmembrane region" description="Helical" evidence="1">
    <location>
        <begin position="115"/>
        <end position="140"/>
    </location>
</feature>
<keyword evidence="1" id="KW-1133">Transmembrane helix</keyword>
<dbReference type="PANTHER" id="PTHR34370">
    <property type="entry name" value="OS04G0600100 PROTEIN"/>
    <property type="match status" value="1"/>
</dbReference>
<keyword evidence="3" id="KW-1185">Reference proteome</keyword>
<reference evidence="2 3" key="1">
    <citation type="journal article" date="2024" name="Nat. Commun.">
        <title>Phylogenomics reveals the evolutionary origins of lichenization in chlorophyte algae.</title>
        <authorList>
            <person name="Puginier C."/>
            <person name="Libourel C."/>
            <person name="Otte J."/>
            <person name="Skaloud P."/>
            <person name="Haon M."/>
            <person name="Grisel S."/>
            <person name="Petersen M."/>
            <person name="Berrin J.G."/>
            <person name="Delaux P.M."/>
            <person name="Dal Grande F."/>
            <person name="Keller J."/>
        </authorList>
    </citation>
    <scope>NUCLEOTIDE SEQUENCE [LARGE SCALE GENOMIC DNA]</scope>
    <source>
        <strain evidence="2 3">SAG 245.80</strain>
    </source>
</reference>
<keyword evidence="1" id="KW-0472">Membrane</keyword>
<dbReference type="EMBL" id="JALJOU010000126">
    <property type="protein sequence ID" value="KAK9819180.1"/>
    <property type="molecule type" value="Genomic_DNA"/>
</dbReference>
<feature type="transmembrane region" description="Helical" evidence="1">
    <location>
        <begin position="204"/>
        <end position="225"/>
    </location>
</feature>
<evidence type="ECO:0000256" key="1">
    <source>
        <dbReference type="SAM" id="Phobius"/>
    </source>
</evidence>
<keyword evidence="1" id="KW-0812">Transmembrane</keyword>
<protein>
    <submittedName>
        <fullName evidence="2">Uncharacterized protein</fullName>
    </submittedName>
</protein>
<gene>
    <name evidence="2" type="ORF">WJX81_002710</name>
</gene>
<sequence length="278" mass="29214">MLRESPCYGLDAAAPRHVQCRASPGVAAVQEVGGTLDWGAGGHPGSACFGGSAGMATFVERADRAGDAALELGPPPALADVPGRLRYGWRLWQARRHRRSRLVADVRRRVQSAGLAGVAAMVILNFLYYTGAFLLLWTLVLQPPRGLGVAGAARRIGQALGIVYVASISSKVPRAAAMLLLAPGLNRAMTAAQHALGLTSQRQVFALLLAVCLGAFFTAVGVGAPQRRQGDARHRPMRPCPGASALLDARLSEALDAYIKSRTGLSLGGNEDLLCFAK</sequence>
<proteinExistence type="predicted"/>
<dbReference type="AlphaFoldDB" id="A0AAW1QA23"/>